<dbReference type="Pfam" id="PF00467">
    <property type="entry name" value="KOW"/>
    <property type="match status" value="1"/>
</dbReference>
<feature type="compositionally biased region" description="Polar residues" evidence="12">
    <location>
        <begin position="942"/>
        <end position="962"/>
    </location>
</feature>
<dbReference type="Pfam" id="PF11942">
    <property type="entry name" value="Spt5_N"/>
    <property type="match status" value="1"/>
</dbReference>
<reference evidence="16 17" key="1">
    <citation type="journal article" date="2018" name="Nat. Ecol. Evol.">
        <title>Genomic signatures of mitonuclear coevolution across populations of Tigriopus californicus.</title>
        <authorList>
            <person name="Barreto F.S."/>
            <person name="Watson E.T."/>
            <person name="Lima T.G."/>
            <person name="Willett C.S."/>
            <person name="Edmands S."/>
            <person name="Li W."/>
            <person name="Burton R.S."/>
        </authorList>
    </citation>
    <scope>NUCLEOTIDE SEQUENCE [LARGE SCALE GENOMIC DNA]</scope>
    <source>
        <strain evidence="16 17">San Diego</strain>
    </source>
</reference>
<dbReference type="FunFam" id="2.30.30.30:FF:000013">
    <property type="entry name" value="Transcription elongation factor SPT5"/>
    <property type="match status" value="1"/>
</dbReference>
<evidence type="ECO:0000256" key="8">
    <source>
        <dbReference type="ARBA" id="ARBA00023159"/>
    </source>
</evidence>
<evidence type="ECO:0000256" key="6">
    <source>
        <dbReference type="ARBA" id="ARBA00022737"/>
    </source>
</evidence>
<feature type="domain" description="KOW" evidence="14">
    <location>
        <begin position="1077"/>
        <end position="1104"/>
    </location>
</feature>
<feature type="compositionally biased region" description="Acidic residues" evidence="12">
    <location>
        <begin position="100"/>
        <end position="123"/>
    </location>
</feature>
<dbReference type="CDD" id="cd06082">
    <property type="entry name" value="KOW_Spt5_2"/>
    <property type="match status" value="1"/>
</dbReference>
<keyword evidence="10 11" id="KW-0539">Nucleus</keyword>
<sequence length="1131" mass="122740">MSDSEEERNSVNASGSEDEDEDPDDPAPQRADPPARGGGGGAGGGGGQKRKKSRFQDSEEESDEDDEDDEEEDDDDDDEDYGRGRGGQSKKKKKVRSDFIIDEAEVDDDTEETEDMWEDDGGVGEDGFANEADEAGRTARDIEARMRKERGERGGGLGFDDEGIDAEAIEEYYRKRYNEDVAAIARFGEGGEEMSDEITQQTFLPGVKDPNLWMVKCLPGAEKQTVLRIMNKFIAYQHTEEPMQIRSVVAPEHVKGYIYVEAFKQTHVKQLIEGISALKLGVYNQQMVPIREMTDVLRVVKEQSGFKPRQWVRCKRGVHKDDLAQVDYVDTSQNMVHLKLLPRIDYTRPRGALRTMAGGAAAQDLKKKKKRPAAKLFDPEKVRSIGGEITNDGDFMVFEGQRYSRKGYLYKNFTMSAILAEGVKPTLTELEKFEETPEGIDIELPASDKEEISHAFSNGDNVEVVDGELVNLQGKVIAVDGSKITIQPKHEDLKDPLEFQAGDLRKYFSQGDHVRVIGGRYEGDTGLIVRVQENLIVLFSDLTMHELKVLPKDLQLCTDMATGVDTLGQFSFGDMVQLDAQTVGVIVQIQKETFQVLNMHGKVISVKPAALQKKRENRNAVALDSEQHQVQKGDVVKVIDGPHSGRQGQIKHLFRNYAFLHSRMMLDNGNIFVCKCRHLNLAGGGSKVANKPGLGMGGGSSHPGFMSPRLSSPMHPSQGGGGNRGGGGGGGGGGRGGRGRGRGRGSIGRDRELIGQTIKITQGPYKASIGIVKDATETTARVELHSTCKTISVDRSRIAIVGGPQRGSISTYTRTPNYSGSGTPMYGSTTPGGHHGGRTPMYGSQTPMHGDAGSRTPHYGSMTPSHGEDGSRTPGRSGAWDPTVTNTPAASRDFDDYSFDDTTPSPNYNPGTPGYTAQESPSNTYTPATPGSVYNPQEGYSPYQTSPSPTGYQSTPSPNTYVPTPSPGQPYQPTPSPGYGTTPSPGLGYSPMTPGGSSHGAPSPYTAPQTPGSSLELGSIDWYSPDIEVVIRNTHDDTGLCGQVGVIRGVTPGMSSVFLPDEDRTVSIPPEHLQPVVPVRGNKVKVIMGDDRDSTGTLLAIDTQEGVVKLDQSGDVKMLQMKYLCKMKADD</sequence>
<comment type="subcellular location">
    <subcellularLocation>
        <location evidence="1 11">Nucleus</location>
    </subcellularLocation>
</comment>
<keyword evidence="9 11" id="KW-0804">Transcription</keyword>
<dbReference type="Pfam" id="PF12815">
    <property type="entry name" value="CTD"/>
    <property type="match status" value="1"/>
</dbReference>
<dbReference type="InterPro" id="IPR041980">
    <property type="entry name" value="KOW_Spt5_6_metazoa"/>
</dbReference>
<dbReference type="CDD" id="cd06081">
    <property type="entry name" value="KOW_Spt5_1"/>
    <property type="match status" value="1"/>
</dbReference>
<dbReference type="PANTHER" id="PTHR11125:SF7">
    <property type="entry name" value="TRANSCRIPTION ELONGATION FACTOR SPT5"/>
    <property type="match status" value="1"/>
</dbReference>
<dbReference type="FunFam" id="2.30.30.30:FF:000016">
    <property type="entry name" value="Transcription elongation factor SPT5"/>
    <property type="match status" value="1"/>
</dbReference>
<feature type="compositionally biased region" description="Polar residues" evidence="12">
    <location>
        <begin position="900"/>
        <end position="935"/>
    </location>
</feature>
<dbReference type="PIRSF" id="PIRSF036945">
    <property type="entry name" value="Spt5"/>
    <property type="match status" value="1"/>
</dbReference>
<comment type="caution">
    <text evidence="16">The sequence shown here is derived from an EMBL/GenBank/DDBJ whole genome shotgun (WGS) entry which is preliminary data.</text>
</comment>
<feature type="domain" description="KOW" evidence="14">
    <location>
        <begin position="629"/>
        <end position="656"/>
    </location>
</feature>
<dbReference type="Gene3D" id="2.30.30.30">
    <property type="match status" value="3"/>
</dbReference>
<dbReference type="InterPro" id="IPR041973">
    <property type="entry name" value="KOW_Spt5_1"/>
</dbReference>
<dbReference type="STRING" id="6832.A0A553NNG0"/>
<dbReference type="CDD" id="cd06083">
    <property type="entry name" value="KOW_Spt5_3"/>
    <property type="match status" value="1"/>
</dbReference>
<dbReference type="Gene3D" id="3.30.70.940">
    <property type="entry name" value="NusG, N-terminal domain"/>
    <property type="match status" value="1"/>
</dbReference>
<dbReference type="InterPro" id="IPR024945">
    <property type="entry name" value="Spt5_C_dom"/>
</dbReference>
<dbReference type="SMART" id="SM00739">
    <property type="entry name" value="KOW"/>
    <property type="match status" value="6"/>
</dbReference>
<dbReference type="Pfam" id="PF23291">
    <property type="entry name" value="KOW4_SPT5"/>
    <property type="match status" value="1"/>
</dbReference>
<dbReference type="Pfam" id="PF23284">
    <property type="entry name" value="KOW2_Spt5"/>
    <property type="match status" value="1"/>
</dbReference>
<dbReference type="GO" id="GO:0032044">
    <property type="term" value="C:DSIF complex"/>
    <property type="evidence" value="ECO:0007669"/>
    <property type="project" value="TreeGrafter"/>
</dbReference>
<dbReference type="InterPro" id="IPR022581">
    <property type="entry name" value="Spt5_N"/>
</dbReference>
<feature type="region of interest" description="Disordered" evidence="12">
    <location>
        <begin position="692"/>
        <end position="754"/>
    </location>
</feature>
<keyword evidence="8" id="KW-0010">Activator</keyword>
<dbReference type="SUPFAM" id="SSF50104">
    <property type="entry name" value="Translation proteins SH3-like domain"/>
    <property type="match status" value="1"/>
</dbReference>
<dbReference type="OMA" id="YPVGYMN"/>
<dbReference type="InterPro" id="IPR005824">
    <property type="entry name" value="KOW"/>
</dbReference>
<feature type="compositionally biased region" description="Polar residues" evidence="12">
    <location>
        <begin position="807"/>
        <end position="831"/>
    </location>
</feature>
<keyword evidence="17" id="KW-1185">Reference proteome</keyword>
<evidence type="ECO:0000256" key="7">
    <source>
        <dbReference type="ARBA" id="ARBA00023015"/>
    </source>
</evidence>
<evidence type="ECO:0000256" key="12">
    <source>
        <dbReference type="SAM" id="MobiDB-lite"/>
    </source>
</evidence>
<evidence type="ECO:0000256" key="4">
    <source>
        <dbReference type="ARBA" id="ARBA00022491"/>
    </source>
</evidence>
<feature type="region of interest" description="Disordered" evidence="12">
    <location>
        <begin position="1"/>
        <end position="129"/>
    </location>
</feature>
<dbReference type="Pfam" id="PF23287">
    <property type="entry name" value="KOW7_SPT5"/>
    <property type="match status" value="1"/>
</dbReference>
<dbReference type="InterPro" id="IPR039659">
    <property type="entry name" value="SPT5"/>
</dbReference>
<dbReference type="SMART" id="SM01104">
    <property type="entry name" value="CTD"/>
    <property type="match status" value="1"/>
</dbReference>
<dbReference type="InterPro" id="IPR041978">
    <property type="entry name" value="KOW_Spt5_5"/>
</dbReference>
<dbReference type="InterPro" id="IPR057936">
    <property type="entry name" value="KOWx_Spt5"/>
</dbReference>
<keyword evidence="4" id="KW-0678">Repressor</keyword>
<dbReference type="FunFam" id="2.30.30.30:FF:000017">
    <property type="entry name" value="Transcription elongation factor SPT5"/>
    <property type="match status" value="1"/>
</dbReference>
<dbReference type="CDD" id="cd06086">
    <property type="entry name" value="KOW_Spt5_6"/>
    <property type="match status" value="1"/>
</dbReference>
<evidence type="ECO:0000256" key="1">
    <source>
        <dbReference type="ARBA" id="ARBA00004123"/>
    </source>
</evidence>
<evidence type="ECO:0000256" key="11">
    <source>
        <dbReference type="PIRNR" id="PIRNR036945"/>
    </source>
</evidence>
<evidence type="ECO:0000256" key="5">
    <source>
        <dbReference type="ARBA" id="ARBA00022553"/>
    </source>
</evidence>
<evidence type="ECO:0000256" key="3">
    <source>
        <dbReference type="ARBA" id="ARBA00020181"/>
    </source>
</evidence>
<dbReference type="InterPro" id="IPR005100">
    <property type="entry name" value="NGN-domain"/>
</dbReference>
<evidence type="ECO:0000313" key="16">
    <source>
        <dbReference type="EMBL" id="TRY66964.1"/>
    </source>
</evidence>
<dbReference type="PANTHER" id="PTHR11125">
    <property type="entry name" value="SUPPRESSOR OF TY 5"/>
    <property type="match status" value="1"/>
</dbReference>
<keyword evidence="5" id="KW-0597">Phosphoprotein</keyword>
<evidence type="ECO:0000313" key="17">
    <source>
        <dbReference type="Proteomes" id="UP000318571"/>
    </source>
</evidence>
<dbReference type="EMBL" id="VCGU01000011">
    <property type="protein sequence ID" value="TRY66964.1"/>
    <property type="molecule type" value="Genomic_DNA"/>
</dbReference>
<feature type="compositionally biased region" description="Low complexity" evidence="12">
    <location>
        <begin position="977"/>
        <end position="986"/>
    </location>
</feature>
<proteinExistence type="inferred from homology"/>
<feature type="compositionally biased region" description="Gly residues" evidence="12">
    <location>
        <begin position="36"/>
        <end position="47"/>
    </location>
</feature>
<dbReference type="GO" id="GO:0006368">
    <property type="term" value="P:transcription elongation by RNA polymerase II"/>
    <property type="evidence" value="ECO:0007669"/>
    <property type="project" value="TreeGrafter"/>
</dbReference>
<name>A0A553NNG0_TIGCA</name>
<dbReference type="Pfam" id="PF23290">
    <property type="entry name" value="KOW5_SPT5"/>
    <property type="match status" value="1"/>
</dbReference>
<dbReference type="InterPro" id="IPR057934">
    <property type="entry name" value="KOW_Spt5_7"/>
</dbReference>
<dbReference type="Pfam" id="PF23037">
    <property type="entry name" value="KOWx_SPT5"/>
    <property type="match status" value="1"/>
</dbReference>
<feature type="domain" description="KOW" evidence="14">
    <location>
        <begin position="455"/>
        <end position="482"/>
    </location>
</feature>
<dbReference type="GO" id="GO:0006357">
    <property type="term" value="P:regulation of transcription by RNA polymerase II"/>
    <property type="evidence" value="ECO:0007669"/>
    <property type="project" value="InterPro"/>
</dbReference>
<dbReference type="InterPro" id="IPR006645">
    <property type="entry name" value="NGN-like_dom"/>
</dbReference>
<keyword evidence="7" id="KW-0805">Transcription regulation</keyword>
<evidence type="ECO:0000256" key="2">
    <source>
        <dbReference type="ARBA" id="ARBA00006956"/>
    </source>
</evidence>
<comment type="similarity">
    <text evidence="2 11">Belongs to the SPT5 family.</text>
</comment>
<gene>
    <name evidence="16" type="ORF">TCAL_05148</name>
</gene>
<dbReference type="CDD" id="cd06085">
    <property type="entry name" value="KOW_Spt5_5"/>
    <property type="match status" value="1"/>
</dbReference>
<feature type="compositionally biased region" description="Acidic residues" evidence="12">
    <location>
        <begin position="16"/>
        <end position="25"/>
    </location>
</feature>
<evidence type="ECO:0000259" key="15">
    <source>
        <dbReference type="SMART" id="SM01104"/>
    </source>
</evidence>
<feature type="domain" description="NusG-like N-terminal" evidence="13">
    <location>
        <begin position="209"/>
        <end position="300"/>
    </location>
</feature>
<dbReference type="GO" id="GO:0003729">
    <property type="term" value="F:mRNA binding"/>
    <property type="evidence" value="ECO:0007669"/>
    <property type="project" value="TreeGrafter"/>
</dbReference>
<accession>A0A553NNG0</accession>
<feature type="domain" description="Spt5 C-terminal" evidence="15">
    <location>
        <begin position="836"/>
        <end position="958"/>
    </location>
</feature>
<keyword evidence="6" id="KW-0677">Repeat</keyword>
<dbReference type="FunFam" id="3.30.70.940:FF:000005">
    <property type="entry name" value="Transcription elongation factor SPT5"/>
    <property type="match status" value="1"/>
</dbReference>
<organism evidence="16 17">
    <name type="scientific">Tigriopus californicus</name>
    <name type="common">Marine copepod</name>
    <dbReference type="NCBI Taxonomy" id="6832"/>
    <lineage>
        <taxon>Eukaryota</taxon>
        <taxon>Metazoa</taxon>
        <taxon>Ecdysozoa</taxon>
        <taxon>Arthropoda</taxon>
        <taxon>Crustacea</taxon>
        <taxon>Multicrustacea</taxon>
        <taxon>Hexanauplia</taxon>
        <taxon>Copepoda</taxon>
        <taxon>Harpacticoida</taxon>
        <taxon>Harpacticidae</taxon>
        <taxon>Tigriopus</taxon>
    </lineage>
</organism>
<feature type="domain" description="KOW" evidence="14">
    <location>
        <begin position="305"/>
        <end position="332"/>
    </location>
</feature>
<feature type="domain" description="KOW" evidence="14">
    <location>
        <begin position="507"/>
        <end position="534"/>
    </location>
</feature>
<dbReference type="Pfam" id="PF23042">
    <property type="entry name" value="KOW1_SPT5"/>
    <property type="match status" value="1"/>
</dbReference>
<dbReference type="GO" id="GO:0032784">
    <property type="term" value="P:regulation of DNA-templated transcription elongation"/>
    <property type="evidence" value="ECO:0007669"/>
    <property type="project" value="InterPro"/>
</dbReference>
<dbReference type="AlphaFoldDB" id="A0A553NNG0"/>
<dbReference type="SMART" id="SM00738">
    <property type="entry name" value="NGN"/>
    <property type="match status" value="1"/>
</dbReference>
<dbReference type="InterPro" id="IPR036735">
    <property type="entry name" value="NGN_dom_sf"/>
</dbReference>
<dbReference type="InterPro" id="IPR041976">
    <property type="entry name" value="KOW_Spt5_3"/>
</dbReference>
<dbReference type="Pfam" id="PF03439">
    <property type="entry name" value="Spt5-NGN"/>
    <property type="match status" value="1"/>
</dbReference>
<evidence type="ECO:0000256" key="9">
    <source>
        <dbReference type="ARBA" id="ARBA00023163"/>
    </source>
</evidence>
<feature type="domain" description="KOW" evidence="14">
    <location>
        <begin position="751"/>
        <end position="778"/>
    </location>
</feature>
<feature type="compositionally biased region" description="Gly residues" evidence="12">
    <location>
        <begin position="718"/>
        <end position="736"/>
    </location>
</feature>
<dbReference type="InterPro" id="IPR008991">
    <property type="entry name" value="Translation_prot_SH3-like_sf"/>
</dbReference>
<dbReference type="InterPro" id="IPR014722">
    <property type="entry name" value="Rib_uL2_dom2"/>
</dbReference>
<feature type="region of interest" description="Disordered" evidence="12">
    <location>
        <begin position="805"/>
        <end position="1017"/>
    </location>
</feature>
<evidence type="ECO:0000259" key="14">
    <source>
        <dbReference type="SMART" id="SM00739"/>
    </source>
</evidence>
<protein>
    <recommendedName>
        <fullName evidence="3 11">Transcription elongation factor SPT5</fullName>
    </recommendedName>
</protein>
<dbReference type="CDD" id="cd06084">
    <property type="entry name" value="KOW_Spt5_4"/>
    <property type="match status" value="1"/>
</dbReference>
<dbReference type="OrthoDB" id="28901at2759"/>
<dbReference type="InterPro" id="IPR017071">
    <property type="entry name" value="TF_Spt5_eukaryote"/>
</dbReference>
<evidence type="ECO:0000259" key="13">
    <source>
        <dbReference type="SMART" id="SM00738"/>
    </source>
</evidence>
<dbReference type="Proteomes" id="UP000318571">
    <property type="component" value="Chromosome 4"/>
</dbReference>
<feature type="compositionally biased region" description="Acidic residues" evidence="12">
    <location>
        <begin position="58"/>
        <end position="80"/>
    </location>
</feature>
<feature type="compositionally biased region" description="Pro residues" evidence="12">
    <location>
        <begin position="964"/>
        <end position="976"/>
    </location>
</feature>
<dbReference type="InterPro" id="IPR041975">
    <property type="entry name" value="KOW_Spt5_2"/>
</dbReference>
<dbReference type="CDD" id="cd09888">
    <property type="entry name" value="NGN_Euk"/>
    <property type="match status" value="1"/>
</dbReference>
<dbReference type="Pfam" id="PF23288">
    <property type="entry name" value="KOW6_SPT5"/>
    <property type="match status" value="1"/>
</dbReference>
<dbReference type="InterPro" id="IPR041977">
    <property type="entry name" value="KOW_Spt5_4"/>
</dbReference>
<dbReference type="InterPro" id="IPR039385">
    <property type="entry name" value="NGN_Euk"/>
</dbReference>
<evidence type="ECO:0000256" key="10">
    <source>
        <dbReference type="ARBA" id="ARBA00023242"/>
    </source>
</evidence>